<dbReference type="Proteomes" id="UP000641954">
    <property type="component" value="Unassembled WGS sequence"/>
</dbReference>
<keyword evidence="1" id="KW-0472">Membrane</keyword>
<accession>A0ABR8EJA8</accession>
<gene>
    <name evidence="2" type="ORF">H6G72_23325</name>
</gene>
<feature type="transmembrane region" description="Helical" evidence="1">
    <location>
        <begin position="7"/>
        <end position="29"/>
    </location>
</feature>
<dbReference type="EMBL" id="JACJSK010000045">
    <property type="protein sequence ID" value="MBD2546711.1"/>
    <property type="molecule type" value="Genomic_DNA"/>
</dbReference>
<dbReference type="RefSeq" id="WP_190880012.1">
    <property type="nucleotide sequence ID" value="NZ_JACJSK010000045.1"/>
</dbReference>
<keyword evidence="1" id="KW-1133">Transmembrane helix</keyword>
<evidence type="ECO:0000313" key="3">
    <source>
        <dbReference type="Proteomes" id="UP000641954"/>
    </source>
</evidence>
<feature type="transmembrane region" description="Helical" evidence="1">
    <location>
        <begin position="54"/>
        <end position="79"/>
    </location>
</feature>
<sequence length="122" mass="14395">MLKHPIWLKLAWTITSMPSIYLVLFYSYVLRARLVLGRWPIPYQPDPRELGFDFHFQLIFFSLLGIALSLFAMAVVFILRIFSVKIRKFSYSLAALIYSSSLVLSWISLYADPGDFWEWFMD</sequence>
<organism evidence="2 3">
    <name type="scientific">Planktothricoides raciborskii FACHB-1370</name>
    <dbReference type="NCBI Taxonomy" id="2949576"/>
    <lineage>
        <taxon>Bacteria</taxon>
        <taxon>Bacillati</taxon>
        <taxon>Cyanobacteriota</taxon>
        <taxon>Cyanophyceae</taxon>
        <taxon>Oscillatoriophycideae</taxon>
        <taxon>Oscillatoriales</taxon>
        <taxon>Oscillatoriaceae</taxon>
        <taxon>Planktothricoides</taxon>
    </lineage>
</organism>
<keyword evidence="1" id="KW-0812">Transmembrane</keyword>
<comment type="caution">
    <text evidence="2">The sequence shown here is derived from an EMBL/GenBank/DDBJ whole genome shotgun (WGS) entry which is preliminary data.</text>
</comment>
<reference evidence="2 3" key="1">
    <citation type="journal article" date="2020" name="ISME J.">
        <title>Comparative genomics reveals insights into cyanobacterial evolution and habitat adaptation.</title>
        <authorList>
            <person name="Chen M.Y."/>
            <person name="Teng W.K."/>
            <person name="Zhao L."/>
            <person name="Hu C.X."/>
            <person name="Zhou Y.K."/>
            <person name="Han B.P."/>
            <person name="Song L.R."/>
            <person name="Shu W.S."/>
        </authorList>
    </citation>
    <scope>NUCLEOTIDE SEQUENCE [LARGE SCALE GENOMIC DNA]</scope>
    <source>
        <strain evidence="2 3">FACHB-1370</strain>
    </source>
</reference>
<keyword evidence="3" id="KW-1185">Reference proteome</keyword>
<evidence type="ECO:0000256" key="1">
    <source>
        <dbReference type="SAM" id="Phobius"/>
    </source>
</evidence>
<name>A0ABR8EJA8_9CYAN</name>
<evidence type="ECO:0000313" key="2">
    <source>
        <dbReference type="EMBL" id="MBD2546711.1"/>
    </source>
</evidence>
<protein>
    <submittedName>
        <fullName evidence="2">Uncharacterized protein</fullName>
    </submittedName>
</protein>
<feature type="transmembrane region" description="Helical" evidence="1">
    <location>
        <begin position="91"/>
        <end position="111"/>
    </location>
</feature>
<proteinExistence type="predicted"/>